<dbReference type="AlphaFoldDB" id="A0A0F9TNX2"/>
<proteinExistence type="predicted"/>
<reference evidence="1" key="1">
    <citation type="journal article" date="2015" name="Nature">
        <title>Complex archaea that bridge the gap between prokaryotes and eukaryotes.</title>
        <authorList>
            <person name="Spang A."/>
            <person name="Saw J.H."/>
            <person name="Jorgensen S.L."/>
            <person name="Zaremba-Niedzwiedzka K."/>
            <person name="Martijn J."/>
            <person name="Lind A.E."/>
            <person name="van Eijk R."/>
            <person name="Schleper C."/>
            <person name="Guy L."/>
            <person name="Ettema T.J."/>
        </authorList>
    </citation>
    <scope>NUCLEOTIDE SEQUENCE</scope>
</reference>
<dbReference type="EMBL" id="LAZR01001535">
    <property type="protein sequence ID" value="KKN43108.1"/>
    <property type="molecule type" value="Genomic_DNA"/>
</dbReference>
<comment type="caution">
    <text evidence="1">The sequence shown here is derived from an EMBL/GenBank/DDBJ whole genome shotgun (WGS) entry which is preliminary data.</text>
</comment>
<sequence>MIILEDSKHDELEDILNSYLEEFHAEFELYLQAIKDIRFPEVCRNRPGLGISFKRNRWCI</sequence>
<organism evidence="1">
    <name type="scientific">marine sediment metagenome</name>
    <dbReference type="NCBI Taxonomy" id="412755"/>
    <lineage>
        <taxon>unclassified sequences</taxon>
        <taxon>metagenomes</taxon>
        <taxon>ecological metagenomes</taxon>
    </lineage>
</organism>
<protein>
    <submittedName>
        <fullName evidence="1">Uncharacterized protein</fullName>
    </submittedName>
</protein>
<name>A0A0F9TNX2_9ZZZZ</name>
<accession>A0A0F9TNX2</accession>
<evidence type="ECO:0000313" key="1">
    <source>
        <dbReference type="EMBL" id="KKN43108.1"/>
    </source>
</evidence>
<gene>
    <name evidence="1" type="ORF">LCGC14_0706630</name>
</gene>